<name>A0A392S181_9FABA</name>
<proteinExistence type="predicted"/>
<dbReference type="EMBL" id="LXQA010300305">
    <property type="protein sequence ID" value="MCI42104.1"/>
    <property type="molecule type" value="Genomic_DNA"/>
</dbReference>
<feature type="region of interest" description="Disordered" evidence="1">
    <location>
        <begin position="1"/>
        <end position="29"/>
    </location>
</feature>
<evidence type="ECO:0000313" key="3">
    <source>
        <dbReference type="Proteomes" id="UP000265520"/>
    </source>
</evidence>
<comment type="caution">
    <text evidence="2">The sequence shown here is derived from an EMBL/GenBank/DDBJ whole genome shotgun (WGS) entry which is preliminary data.</text>
</comment>
<evidence type="ECO:0000313" key="2">
    <source>
        <dbReference type="EMBL" id="MCI42104.1"/>
    </source>
</evidence>
<feature type="compositionally biased region" description="Polar residues" evidence="1">
    <location>
        <begin position="11"/>
        <end position="22"/>
    </location>
</feature>
<keyword evidence="3" id="KW-1185">Reference proteome</keyword>
<dbReference type="AlphaFoldDB" id="A0A392S181"/>
<reference evidence="2 3" key="1">
    <citation type="journal article" date="2018" name="Front. Plant Sci.">
        <title>Red Clover (Trifolium pratense) and Zigzag Clover (T. medium) - A Picture of Genomic Similarities and Differences.</title>
        <authorList>
            <person name="Dluhosova J."/>
            <person name="Istvanek J."/>
            <person name="Nedelnik J."/>
            <person name="Repkova J."/>
        </authorList>
    </citation>
    <scope>NUCLEOTIDE SEQUENCE [LARGE SCALE GENOMIC DNA]</scope>
    <source>
        <strain evidence="3">cv. 10/8</strain>
        <tissue evidence="2">Leaf</tissue>
    </source>
</reference>
<sequence>YKPPPVDDSLAQRQFWPSTYSDQRVRSPR</sequence>
<evidence type="ECO:0000256" key="1">
    <source>
        <dbReference type="SAM" id="MobiDB-lite"/>
    </source>
</evidence>
<dbReference type="Proteomes" id="UP000265520">
    <property type="component" value="Unassembled WGS sequence"/>
</dbReference>
<protein>
    <submittedName>
        <fullName evidence="2">Uncharacterized protein</fullName>
    </submittedName>
</protein>
<accession>A0A392S181</accession>
<feature type="non-terminal residue" evidence="2">
    <location>
        <position position="1"/>
    </location>
</feature>
<organism evidence="2 3">
    <name type="scientific">Trifolium medium</name>
    <dbReference type="NCBI Taxonomy" id="97028"/>
    <lineage>
        <taxon>Eukaryota</taxon>
        <taxon>Viridiplantae</taxon>
        <taxon>Streptophyta</taxon>
        <taxon>Embryophyta</taxon>
        <taxon>Tracheophyta</taxon>
        <taxon>Spermatophyta</taxon>
        <taxon>Magnoliopsida</taxon>
        <taxon>eudicotyledons</taxon>
        <taxon>Gunneridae</taxon>
        <taxon>Pentapetalae</taxon>
        <taxon>rosids</taxon>
        <taxon>fabids</taxon>
        <taxon>Fabales</taxon>
        <taxon>Fabaceae</taxon>
        <taxon>Papilionoideae</taxon>
        <taxon>50 kb inversion clade</taxon>
        <taxon>NPAAA clade</taxon>
        <taxon>Hologalegina</taxon>
        <taxon>IRL clade</taxon>
        <taxon>Trifolieae</taxon>
        <taxon>Trifolium</taxon>
    </lineage>
</organism>